<evidence type="ECO:0000313" key="2">
    <source>
        <dbReference type="EMBL" id="GMH18578.1"/>
    </source>
</evidence>
<organism evidence="2 3">
    <name type="scientific">Nepenthes gracilis</name>
    <name type="common">Slender pitcher plant</name>
    <dbReference type="NCBI Taxonomy" id="150966"/>
    <lineage>
        <taxon>Eukaryota</taxon>
        <taxon>Viridiplantae</taxon>
        <taxon>Streptophyta</taxon>
        <taxon>Embryophyta</taxon>
        <taxon>Tracheophyta</taxon>
        <taxon>Spermatophyta</taxon>
        <taxon>Magnoliopsida</taxon>
        <taxon>eudicotyledons</taxon>
        <taxon>Gunneridae</taxon>
        <taxon>Pentapetalae</taxon>
        <taxon>Caryophyllales</taxon>
        <taxon>Nepenthaceae</taxon>
        <taxon>Nepenthes</taxon>
    </lineage>
</organism>
<accession>A0AAD3SW21</accession>
<feature type="region of interest" description="Disordered" evidence="1">
    <location>
        <begin position="1"/>
        <end position="27"/>
    </location>
</feature>
<feature type="compositionally biased region" description="Polar residues" evidence="1">
    <location>
        <begin position="63"/>
        <end position="89"/>
    </location>
</feature>
<dbReference type="AlphaFoldDB" id="A0AAD3SW21"/>
<evidence type="ECO:0000313" key="3">
    <source>
        <dbReference type="Proteomes" id="UP001279734"/>
    </source>
</evidence>
<comment type="caution">
    <text evidence="2">The sequence shown here is derived from an EMBL/GenBank/DDBJ whole genome shotgun (WGS) entry which is preliminary data.</text>
</comment>
<dbReference type="EMBL" id="BSYO01000019">
    <property type="protein sequence ID" value="GMH18578.1"/>
    <property type="molecule type" value="Genomic_DNA"/>
</dbReference>
<dbReference type="Proteomes" id="UP001279734">
    <property type="component" value="Unassembled WGS sequence"/>
</dbReference>
<proteinExistence type="predicted"/>
<keyword evidence="3" id="KW-1185">Reference proteome</keyword>
<reference evidence="2" key="1">
    <citation type="submission" date="2023-05" db="EMBL/GenBank/DDBJ databases">
        <title>Nepenthes gracilis genome sequencing.</title>
        <authorList>
            <person name="Fukushima K."/>
        </authorList>
    </citation>
    <scope>NUCLEOTIDE SEQUENCE</scope>
    <source>
        <strain evidence="2">SING2019-196</strain>
    </source>
</reference>
<feature type="region of interest" description="Disordered" evidence="1">
    <location>
        <begin position="39"/>
        <end position="89"/>
    </location>
</feature>
<protein>
    <submittedName>
        <fullName evidence="2">Uncharacterized protein</fullName>
    </submittedName>
</protein>
<gene>
    <name evidence="2" type="ORF">Nepgr_020419</name>
</gene>
<sequence length="89" mass="10173">MPANQAKMHTSSSKINRKSKRDRNHPLANFFNIVLKVDSRRGRGLKSTKPRFPQEDRRKNHRLQVSNPSVTGRPQNAESAFQHKQPTAG</sequence>
<evidence type="ECO:0000256" key="1">
    <source>
        <dbReference type="SAM" id="MobiDB-lite"/>
    </source>
</evidence>
<name>A0AAD3SW21_NEPGR</name>